<proteinExistence type="inferred from homology"/>
<dbReference type="InterPro" id="IPR005119">
    <property type="entry name" value="LysR_subst-bd"/>
</dbReference>
<reference evidence="6 7" key="1">
    <citation type="submission" date="2016-01" db="EMBL/GenBank/DDBJ databases">
        <authorList>
            <person name="Oliw E.H."/>
        </authorList>
    </citation>
    <scope>NUCLEOTIDE SEQUENCE [LARGE SCALE GENOMIC DNA]</scope>
    <source>
        <strain evidence="6">LMG 27134</strain>
    </source>
</reference>
<dbReference type="InterPro" id="IPR036388">
    <property type="entry name" value="WH-like_DNA-bd_sf"/>
</dbReference>
<gene>
    <name evidence="6" type="ORF">AWB69_08823</name>
</gene>
<dbReference type="AlphaFoldDB" id="A0A158JVT1"/>
<dbReference type="CDD" id="cd08421">
    <property type="entry name" value="PBP2_LTTR_like_1"/>
    <property type="match status" value="1"/>
</dbReference>
<dbReference type="InterPro" id="IPR036390">
    <property type="entry name" value="WH_DNA-bd_sf"/>
</dbReference>
<dbReference type="SUPFAM" id="SSF46785">
    <property type="entry name" value="Winged helix' DNA-binding domain"/>
    <property type="match status" value="1"/>
</dbReference>
<evidence type="ECO:0000256" key="4">
    <source>
        <dbReference type="ARBA" id="ARBA00023163"/>
    </source>
</evidence>
<evidence type="ECO:0000259" key="5">
    <source>
        <dbReference type="PROSITE" id="PS50931"/>
    </source>
</evidence>
<comment type="similarity">
    <text evidence="1">Belongs to the LysR transcriptional regulatory family.</text>
</comment>
<evidence type="ECO:0000256" key="3">
    <source>
        <dbReference type="ARBA" id="ARBA00023125"/>
    </source>
</evidence>
<dbReference type="Gene3D" id="3.40.190.290">
    <property type="match status" value="1"/>
</dbReference>
<dbReference type="EMBL" id="FCOK02000122">
    <property type="protein sequence ID" value="SAL72521.1"/>
    <property type="molecule type" value="Genomic_DNA"/>
</dbReference>
<dbReference type="GO" id="GO:0003700">
    <property type="term" value="F:DNA-binding transcription factor activity"/>
    <property type="evidence" value="ECO:0007669"/>
    <property type="project" value="InterPro"/>
</dbReference>
<organism evidence="6 7">
    <name type="scientific">Caballeronia udeis</name>
    <dbReference type="NCBI Taxonomy" id="1232866"/>
    <lineage>
        <taxon>Bacteria</taxon>
        <taxon>Pseudomonadati</taxon>
        <taxon>Pseudomonadota</taxon>
        <taxon>Betaproteobacteria</taxon>
        <taxon>Burkholderiales</taxon>
        <taxon>Burkholderiaceae</taxon>
        <taxon>Caballeronia</taxon>
    </lineage>
</organism>
<dbReference type="Proteomes" id="UP000054683">
    <property type="component" value="Unassembled WGS sequence"/>
</dbReference>
<feature type="domain" description="HTH lysR-type" evidence="5">
    <location>
        <begin position="32"/>
        <end position="89"/>
    </location>
</feature>
<dbReference type="GO" id="GO:0003677">
    <property type="term" value="F:DNA binding"/>
    <property type="evidence" value="ECO:0007669"/>
    <property type="project" value="UniProtKB-KW"/>
</dbReference>
<keyword evidence="3" id="KW-0238">DNA-binding</keyword>
<evidence type="ECO:0000313" key="6">
    <source>
        <dbReference type="EMBL" id="SAL72521.1"/>
    </source>
</evidence>
<dbReference type="GO" id="GO:0005829">
    <property type="term" value="C:cytosol"/>
    <property type="evidence" value="ECO:0007669"/>
    <property type="project" value="TreeGrafter"/>
</dbReference>
<dbReference type="PROSITE" id="PS50931">
    <property type="entry name" value="HTH_LYSR"/>
    <property type="match status" value="1"/>
</dbReference>
<evidence type="ECO:0000256" key="1">
    <source>
        <dbReference type="ARBA" id="ARBA00009437"/>
    </source>
</evidence>
<name>A0A158JVT1_9BURK</name>
<dbReference type="InterPro" id="IPR000847">
    <property type="entry name" value="LysR_HTH_N"/>
</dbReference>
<dbReference type="InterPro" id="IPR050950">
    <property type="entry name" value="HTH-type_LysR_regulators"/>
</dbReference>
<dbReference type="Pfam" id="PF00126">
    <property type="entry name" value="HTH_1"/>
    <property type="match status" value="1"/>
</dbReference>
<dbReference type="PANTHER" id="PTHR30419:SF2">
    <property type="entry name" value="LYSR FAMILY TRANSCRIPTIONAL REGULATOR"/>
    <property type="match status" value="1"/>
</dbReference>
<dbReference type="Pfam" id="PF03466">
    <property type="entry name" value="LysR_substrate"/>
    <property type="match status" value="1"/>
</dbReference>
<evidence type="ECO:0000313" key="7">
    <source>
        <dbReference type="Proteomes" id="UP000054683"/>
    </source>
</evidence>
<keyword evidence="4" id="KW-0804">Transcription</keyword>
<keyword evidence="2" id="KW-0805">Transcription regulation</keyword>
<dbReference type="PANTHER" id="PTHR30419">
    <property type="entry name" value="HTH-TYPE TRANSCRIPTIONAL REGULATOR YBHD"/>
    <property type="match status" value="1"/>
</dbReference>
<accession>A0A158JVT1</accession>
<dbReference type="Gene3D" id="1.10.10.10">
    <property type="entry name" value="Winged helix-like DNA-binding domain superfamily/Winged helix DNA-binding domain"/>
    <property type="match status" value="1"/>
</dbReference>
<sequence>MARYGGRKQVRSELPVYLSVSLLQQSAITVKLDPLSLRLFVRVVEDGTIASVAVREHIASAAISRRLSELEDALGTQLLVRTNKGIKPTSAGISLTVMARDLLDDLQNIVTRMQEHSAGHRGLVRLLINISTVSTFIPPLVKSFLDRYPDVQLRLMERDSLSITEGVAENLADIGIFTSLPHSADIEVYPFRRDELKVLVRSDHPLAERLSVTFAEALDFEHVVLRTGTHLRLQMLTAAGQAGKSLRSKVEVTSYDALCKMVECGVGICVLPAGIVDIYTLSNMRTLSLDEPWASRELSVCVRRLDALLPAARLFFDHLRANC</sequence>
<dbReference type="SUPFAM" id="SSF53850">
    <property type="entry name" value="Periplasmic binding protein-like II"/>
    <property type="match status" value="1"/>
</dbReference>
<evidence type="ECO:0000256" key="2">
    <source>
        <dbReference type="ARBA" id="ARBA00023015"/>
    </source>
</evidence>
<protein>
    <submittedName>
        <fullName evidence="6">LysR family transcriptional regulator</fullName>
    </submittedName>
</protein>